<protein>
    <submittedName>
        <fullName evidence="8">Site-specific DNA recombinase</fullName>
    </submittedName>
</protein>
<dbReference type="InterPro" id="IPR050639">
    <property type="entry name" value="SSR_resolvase"/>
</dbReference>
<evidence type="ECO:0000256" key="5">
    <source>
        <dbReference type="PIRSR" id="PIRSR606118-50"/>
    </source>
</evidence>
<gene>
    <name evidence="8" type="ORF">SAMN05216404_12419</name>
</gene>
<dbReference type="InterPro" id="IPR036162">
    <property type="entry name" value="Resolvase-like_N_sf"/>
</dbReference>
<keyword evidence="2" id="KW-0229">DNA integration</keyword>
<dbReference type="GO" id="GO:0003677">
    <property type="term" value="F:DNA binding"/>
    <property type="evidence" value="ECO:0007669"/>
    <property type="project" value="UniProtKB-KW"/>
</dbReference>
<dbReference type="PANTHER" id="PTHR30461:SF26">
    <property type="entry name" value="RESOLVASE HOMOLOG YNEB"/>
    <property type="match status" value="1"/>
</dbReference>
<organism evidence="8 9">
    <name type="scientific">Nitrosospira multiformis</name>
    <dbReference type="NCBI Taxonomy" id="1231"/>
    <lineage>
        <taxon>Bacteria</taxon>
        <taxon>Pseudomonadati</taxon>
        <taxon>Pseudomonadota</taxon>
        <taxon>Betaproteobacteria</taxon>
        <taxon>Nitrosomonadales</taxon>
        <taxon>Nitrosomonadaceae</taxon>
        <taxon>Nitrosospira</taxon>
    </lineage>
</organism>
<evidence type="ECO:0000313" key="8">
    <source>
        <dbReference type="EMBL" id="SEO47044.1"/>
    </source>
</evidence>
<dbReference type="Proteomes" id="UP000183898">
    <property type="component" value="Unassembled WGS sequence"/>
</dbReference>
<keyword evidence="3" id="KW-0238">DNA-binding</keyword>
<feature type="active site" description="O-(5'-phospho-DNA)-serine intermediate" evidence="5 6">
    <location>
        <position position="12"/>
    </location>
</feature>
<dbReference type="InterPro" id="IPR006118">
    <property type="entry name" value="Recombinase_CS"/>
</dbReference>
<evidence type="ECO:0000259" key="7">
    <source>
        <dbReference type="PROSITE" id="PS51736"/>
    </source>
</evidence>
<name>A0A1H8PZF0_9PROT</name>
<dbReference type="CDD" id="cd03768">
    <property type="entry name" value="SR_ResInv"/>
    <property type="match status" value="1"/>
</dbReference>
<proteinExistence type="inferred from homology"/>
<dbReference type="GO" id="GO:0015074">
    <property type="term" value="P:DNA integration"/>
    <property type="evidence" value="ECO:0007669"/>
    <property type="project" value="UniProtKB-KW"/>
</dbReference>
<dbReference type="PROSITE" id="PS00398">
    <property type="entry name" value="RECOMBINASES_2"/>
    <property type="match status" value="1"/>
</dbReference>
<dbReference type="Pfam" id="PF02796">
    <property type="entry name" value="HTH_7"/>
    <property type="match status" value="1"/>
</dbReference>
<feature type="domain" description="Resolvase/invertase-type recombinase catalytic" evidence="7">
    <location>
        <begin position="4"/>
        <end position="138"/>
    </location>
</feature>
<dbReference type="SUPFAM" id="SSF46689">
    <property type="entry name" value="Homeodomain-like"/>
    <property type="match status" value="1"/>
</dbReference>
<dbReference type="Gene3D" id="3.40.50.1390">
    <property type="entry name" value="Resolvase, N-terminal catalytic domain"/>
    <property type="match status" value="1"/>
</dbReference>
<dbReference type="SMART" id="SM00857">
    <property type="entry name" value="Resolvase"/>
    <property type="match status" value="1"/>
</dbReference>
<dbReference type="SUPFAM" id="SSF53041">
    <property type="entry name" value="Resolvase-like"/>
    <property type="match status" value="1"/>
</dbReference>
<dbReference type="InterPro" id="IPR006120">
    <property type="entry name" value="Resolvase_HTH_dom"/>
</dbReference>
<dbReference type="EMBL" id="FOCT01000024">
    <property type="protein sequence ID" value="SEO47044.1"/>
    <property type="molecule type" value="Genomic_DNA"/>
</dbReference>
<evidence type="ECO:0000256" key="2">
    <source>
        <dbReference type="ARBA" id="ARBA00022908"/>
    </source>
</evidence>
<evidence type="ECO:0000256" key="1">
    <source>
        <dbReference type="ARBA" id="ARBA00009913"/>
    </source>
</evidence>
<dbReference type="PANTHER" id="PTHR30461">
    <property type="entry name" value="DNA-INVERTASE FROM LAMBDOID PROPHAGE"/>
    <property type="match status" value="1"/>
</dbReference>
<dbReference type="RefSeq" id="WP_074749191.1">
    <property type="nucleotide sequence ID" value="NZ_FOCT01000024.1"/>
</dbReference>
<dbReference type="InterPro" id="IPR009057">
    <property type="entry name" value="Homeodomain-like_sf"/>
</dbReference>
<reference evidence="8 9" key="1">
    <citation type="submission" date="2016-10" db="EMBL/GenBank/DDBJ databases">
        <authorList>
            <person name="de Groot N.N."/>
        </authorList>
    </citation>
    <scope>NUCLEOTIDE SEQUENCE [LARGE SCALE GENOMIC DNA]</scope>
    <source>
        <strain evidence="8 9">Nl18</strain>
    </source>
</reference>
<keyword evidence="4" id="KW-0233">DNA recombination</keyword>
<dbReference type="AlphaFoldDB" id="A0A1H8PZF0"/>
<evidence type="ECO:0000313" key="9">
    <source>
        <dbReference type="Proteomes" id="UP000183898"/>
    </source>
</evidence>
<accession>A0A1H8PZF0</accession>
<dbReference type="Gene3D" id="1.10.10.60">
    <property type="entry name" value="Homeodomain-like"/>
    <property type="match status" value="1"/>
</dbReference>
<evidence type="ECO:0000256" key="6">
    <source>
        <dbReference type="PROSITE-ProRule" id="PRU10137"/>
    </source>
</evidence>
<dbReference type="InterPro" id="IPR006119">
    <property type="entry name" value="Resolv_N"/>
</dbReference>
<dbReference type="GO" id="GO:0000150">
    <property type="term" value="F:DNA strand exchange activity"/>
    <property type="evidence" value="ECO:0007669"/>
    <property type="project" value="InterPro"/>
</dbReference>
<dbReference type="Pfam" id="PF00239">
    <property type="entry name" value="Resolvase"/>
    <property type="match status" value="1"/>
</dbReference>
<dbReference type="PROSITE" id="PS51736">
    <property type="entry name" value="RECOMBINASES_3"/>
    <property type="match status" value="1"/>
</dbReference>
<comment type="similarity">
    <text evidence="1">Belongs to the site-specific recombinase resolvase family.</text>
</comment>
<evidence type="ECO:0000256" key="3">
    <source>
        <dbReference type="ARBA" id="ARBA00023125"/>
    </source>
</evidence>
<sequence>MTNQRIGYIRVSSLDQNVERQLDGIHLDKVFTDKASAKDTKRPQLQAALNHVRAGDTLIVHSMDRLARNVEDMLKLVREMNDRGVSVQFLKENMTFTAGSDDPRSVLMFTMLSAFAQFERSLIKERQREGIALAKAKGVYKGRKPALNADRIAKLREQAATGANRTKLAKEFGISRETLYQYIR</sequence>
<dbReference type="CDD" id="cd00569">
    <property type="entry name" value="HTH_Hin_like"/>
    <property type="match status" value="1"/>
</dbReference>
<dbReference type="PROSITE" id="PS00397">
    <property type="entry name" value="RECOMBINASES_1"/>
    <property type="match status" value="1"/>
</dbReference>
<evidence type="ECO:0000256" key="4">
    <source>
        <dbReference type="ARBA" id="ARBA00023172"/>
    </source>
</evidence>